<accession>A0AAF0EXC2</accession>
<protein>
    <recommendedName>
        <fullName evidence="4">5-methyltetrahydropteroyltriglutamate--homocysteine S-methyltransferase</fullName>
        <ecNumber evidence="4">2.1.1.14</ecNumber>
    </recommendedName>
</protein>
<dbReference type="GO" id="GO:0003871">
    <property type="term" value="F:5-methyltetrahydropteroyltriglutamate-homocysteine S-methyltransferase activity"/>
    <property type="evidence" value="ECO:0007669"/>
    <property type="project" value="UniProtKB-EC"/>
</dbReference>
<evidence type="ECO:0000256" key="7">
    <source>
        <dbReference type="ARBA" id="ARBA00022679"/>
    </source>
</evidence>
<feature type="binding site" evidence="11">
    <location>
        <position position="572"/>
    </location>
    <ligand>
        <name>5-methyltetrahydropteroyltri-L-glutamate</name>
        <dbReference type="ChEBI" id="CHEBI:58207"/>
    </ligand>
</feature>
<evidence type="ECO:0000313" key="17">
    <source>
        <dbReference type="Proteomes" id="UP001219933"/>
    </source>
</evidence>
<dbReference type="Gene3D" id="3.20.20.210">
    <property type="match status" value="2"/>
</dbReference>
<feature type="domain" description="Cobalamin-independent methionine synthase MetE N-terminal" evidence="15">
    <location>
        <begin position="4"/>
        <end position="317"/>
    </location>
</feature>
<name>A0AAF0EXC2_9BASI</name>
<evidence type="ECO:0000259" key="14">
    <source>
        <dbReference type="Pfam" id="PF01717"/>
    </source>
</evidence>
<dbReference type="Pfam" id="PF08267">
    <property type="entry name" value="Meth_synt_1"/>
    <property type="match status" value="1"/>
</dbReference>
<evidence type="ECO:0000256" key="2">
    <source>
        <dbReference type="ARBA" id="ARBA00004681"/>
    </source>
</evidence>
<dbReference type="EMBL" id="CP119881">
    <property type="protein sequence ID" value="WFD36894.1"/>
    <property type="molecule type" value="Genomic_DNA"/>
</dbReference>
<evidence type="ECO:0000256" key="4">
    <source>
        <dbReference type="ARBA" id="ARBA00012034"/>
    </source>
</evidence>
<feature type="binding site" evidence="12">
    <location>
        <position position="676"/>
    </location>
    <ligand>
        <name>Zn(2+)</name>
        <dbReference type="ChEBI" id="CHEBI:29105"/>
        <label>1</label>
        <note>catalytic</note>
    </ligand>
</feature>
<comment type="pathway">
    <text evidence="2">Amino-acid biosynthesis; L-methionine biosynthesis via de novo pathway; L-methionine from L-homocysteine (MetE route): step 1/1.</text>
</comment>
<feature type="active site" description="Proton donor" evidence="13">
    <location>
        <position position="705"/>
    </location>
</feature>
<dbReference type="EC" id="2.1.1.14" evidence="4"/>
<dbReference type="CDD" id="cd03311">
    <property type="entry name" value="CIMS_C_terminal_like"/>
    <property type="match status" value="1"/>
</dbReference>
<evidence type="ECO:0000256" key="10">
    <source>
        <dbReference type="ARBA" id="ARBA00023167"/>
    </source>
</evidence>
<keyword evidence="10" id="KW-0486">Methionine biosynthesis</keyword>
<gene>
    <name evidence="16" type="primary">MET6</name>
    <name evidence="16" type="ORF">MCUN1_003785</name>
</gene>
<dbReference type="GO" id="GO:0032259">
    <property type="term" value="P:methylation"/>
    <property type="evidence" value="ECO:0007669"/>
    <property type="project" value="UniProtKB-KW"/>
</dbReference>
<keyword evidence="6" id="KW-0028">Amino-acid biosynthesis</keyword>
<keyword evidence="5 16" id="KW-0489">Methyltransferase</keyword>
<dbReference type="PANTHER" id="PTHR30519">
    <property type="entry name" value="5-METHYLTETRAHYDROPTEROYLTRIGLUTAMATE--HOMOCYSTEINE METHYLTRANSFERASE"/>
    <property type="match status" value="1"/>
</dbReference>
<dbReference type="HAMAP" id="MF_00172">
    <property type="entry name" value="Meth_synth"/>
    <property type="match status" value="1"/>
</dbReference>
<keyword evidence="8 12" id="KW-0479">Metal-binding</keyword>
<dbReference type="SUPFAM" id="SSF51726">
    <property type="entry name" value="UROD/MetE-like"/>
    <property type="match status" value="2"/>
</dbReference>
<feature type="binding site" evidence="12">
    <location>
        <position position="737"/>
    </location>
    <ligand>
        <name>Zn(2+)</name>
        <dbReference type="ChEBI" id="CHEBI:29105"/>
        <label>1</label>
        <note>catalytic</note>
    </ligand>
</feature>
<dbReference type="InterPro" id="IPR006276">
    <property type="entry name" value="Cobalamin-indep_Met_synthase"/>
</dbReference>
<evidence type="ECO:0000313" key="16">
    <source>
        <dbReference type="EMBL" id="WFD36894.1"/>
    </source>
</evidence>
<dbReference type="NCBIfam" id="TIGR01371">
    <property type="entry name" value="met_syn_B12ind"/>
    <property type="match status" value="1"/>
</dbReference>
<comment type="function">
    <text evidence="1">Catalyzes the transfer of a methyl group from 5-methyltetrahydrofolate to homocysteine resulting in methionine formation.</text>
</comment>
<dbReference type="GO" id="GO:0008270">
    <property type="term" value="F:zinc ion binding"/>
    <property type="evidence" value="ECO:0007669"/>
    <property type="project" value="InterPro"/>
</dbReference>
<evidence type="ECO:0000256" key="5">
    <source>
        <dbReference type="ARBA" id="ARBA00022603"/>
    </source>
</evidence>
<feature type="binding site" evidence="11">
    <location>
        <position position="19"/>
    </location>
    <ligand>
        <name>5-methyltetrahydropteroyltri-L-glutamate</name>
        <dbReference type="ChEBI" id="CHEBI:58207"/>
    </ligand>
</feature>
<comment type="similarity">
    <text evidence="3">Belongs to the vitamin-B12 independent methionine synthase family.</text>
</comment>
<feature type="binding site" evidence="12">
    <location>
        <position position="654"/>
    </location>
    <ligand>
        <name>Zn(2+)</name>
        <dbReference type="ChEBI" id="CHEBI:29105"/>
        <label>1</label>
        <note>catalytic</note>
    </ligand>
</feature>
<dbReference type="GO" id="GO:0009086">
    <property type="term" value="P:methionine biosynthetic process"/>
    <property type="evidence" value="ECO:0007669"/>
    <property type="project" value="UniProtKB-KW"/>
</dbReference>
<evidence type="ECO:0000259" key="15">
    <source>
        <dbReference type="Pfam" id="PF08267"/>
    </source>
</evidence>
<keyword evidence="7 16" id="KW-0808">Transferase</keyword>
<dbReference type="Proteomes" id="UP001219933">
    <property type="component" value="Chromosome 5"/>
</dbReference>
<dbReference type="CDD" id="cd03312">
    <property type="entry name" value="CIMS_N_terminal_like"/>
    <property type="match status" value="1"/>
</dbReference>
<evidence type="ECO:0000256" key="6">
    <source>
        <dbReference type="ARBA" id="ARBA00022605"/>
    </source>
</evidence>
<dbReference type="NCBIfam" id="NF003556">
    <property type="entry name" value="PRK05222.1"/>
    <property type="match status" value="1"/>
</dbReference>
<dbReference type="InterPro" id="IPR038071">
    <property type="entry name" value="UROD/MetE-like_sf"/>
</dbReference>
<feature type="binding site" evidence="12">
    <location>
        <position position="652"/>
    </location>
    <ligand>
        <name>Zn(2+)</name>
        <dbReference type="ChEBI" id="CHEBI:29105"/>
        <label>1</label>
        <note>catalytic</note>
    </ligand>
</feature>
<organism evidence="16 17">
    <name type="scientific">Malassezia cuniculi</name>
    <dbReference type="NCBI Taxonomy" id="948313"/>
    <lineage>
        <taxon>Eukaryota</taxon>
        <taxon>Fungi</taxon>
        <taxon>Dikarya</taxon>
        <taxon>Basidiomycota</taxon>
        <taxon>Ustilaginomycotina</taxon>
        <taxon>Malasseziomycetes</taxon>
        <taxon>Malasseziales</taxon>
        <taxon>Malasseziaceae</taxon>
        <taxon>Malassezia</taxon>
    </lineage>
</organism>
<sequence>MATSAVLGFPRIGPHREVKKALEAYWGDKISKDELLKVAKEQRLHTYEIIKSQGVDFVPTGTFSLYDHILDASNTFGIIPEAYAKSGLEPLDLYFAMARGHQKGGVDLPATEMKKWFDSNYHYLVPEYSEASEFRLNNLKPVDEFVEAKEAGYNARPAIIGPITLLWLGKISKEAKDENFDRYTLLPKLAAVYVELLKKLKEAGATWVQIEEPLLVIDDASKLAKEFKETYELFAQSVPELHILLTTYFGRLEDNLNIVKDLPIAGLHIDLDRAPEQLEPVLSAISSTKIGLSLGLVSGRNIWKTDLAAALELAKKAVDALGAERVQVASSSSLLHTPYTTANEKKLSAEVLDWFSFATEKCGEVATIALALRDDSTAAERLSANEKSIAARREFEKNSDPAVRDRVSNIKPEDLSRKSPFSHRREVQREYLKLPPFPTTTIGSFPQTKEIRQYRARFTKGEITEAEYEKFLEDEIKSVVQKQEALGLDVLVHGEPERNDMVQYFGEQLDGFVFTQNAWVQSFGSRYVRPPIIVSDVSRPKPMTVRWSSYAQSLTSKVMKGMLTGPVTILNWSFPRVDIGRDQQAFQIALALRDEVIDLEKAGIRAVQVDEPAIREGLPLRRKEWDNYLKWAVDSFRLSVGGASDAMNTASHFCYSDFNDIMDSVIALDADMISIENSKSDAKLLKIFQNTKYPNEIGPGVFDIHSPRVPSADEMTERIKEMSKFIDPKLLWVNPDCGLKTRTWPECTAQLQAMVAAAHNARKEFV</sequence>
<dbReference type="InterPro" id="IPR002629">
    <property type="entry name" value="Met_Synth_C/arc"/>
</dbReference>
<evidence type="ECO:0000256" key="11">
    <source>
        <dbReference type="PIRSR" id="PIRSR000382-1"/>
    </source>
</evidence>
<proteinExistence type="inferred from homology"/>
<dbReference type="AlphaFoldDB" id="A0AAF0EXC2"/>
<dbReference type="PIRSF" id="PIRSF000382">
    <property type="entry name" value="MeTrfase_B12_ind"/>
    <property type="match status" value="1"/>
</dbReference>
<feature type="binding site" evidence="11">
    <location>
        <position position="120"/>
    </location>
    <ligand>
        <name>5-methyltetrahydropteroyltri-L-glutamate</name>
        <dbReference type="ChEBI" id="CHEBI:58207"/>
    </ligand>
</feature>
<feature type="domain" description="Cobalamin-independent methionine synthase MetE C-terminal/archaeal" evidence="14">
    <location>
        <begin position="437"/>
        <end position="759"/>
    </location>
</feature>
<feature type="binding site" evidence="11">
    <location>
        <begin position="442"/>
        <end position="444"/>
    </location>
    <ligand>
        <name>L-methionine</name>
        <dbReference type="ChEBI" id="CHEBI:57844"/>
    </ligand>
</feature>
<evidence type="ECO:0000256" key="3">
    <source>
        <dbReference type="ARBA" id="ARBA00009553"/>
    </source>
</evidence>
<feature type="binding site" evidence="11">
    <location>
        <position position="610"/>
    </location>
    <ligand>
        <name>L-homocysteine</name>
        <dbReference type="ChEBI" id="CHEBI:58199"/>
    </ligand>
</feature>
<comment type="cofactor">
    <cofactor evidence="12">
        <name>Zn(2+)</name>
        <dbReference type="ChEBI" id="CHEBI:29105"/>
    </cofactor>
    <text evidence="12">Binds 2 Zn(2+) ions per subunit.</text>
</comment>
<evidence type="ECO:0000256" key="8">
    <source>
        <dbReference type="ARBA" id="ARBA00022723"/>
    </source>
</evidence>
<feature type="binding site" evidence="11">
    <location>
        <position position="495"/>
    </location>
    <ligand>
        <name>L-methionine</name>
        <dbReference type="ChEBI" id="CHEBI:57844"/>
    </ligand>
</feature>
<dbReference type="Pfam" id="PF01717">
    <property type="entry name" value="Meth_synt_2"/>
    <property type="match status" value="1"/>
</dbReference>
<reference evidence="16" key="1">
    <citation type="submission" date="2023-03" db="EMBL/GenBank/DDBJ databases">
        <title>Mating type loci evolution in Malassezia.</title>
        <authorList>
            <person name="Coelho M.A."/>
        </authorList>
    </citation>
    <scope>NUCLEOTIDE SEQUENCE</scope>
    <source>
        <strain evidence="16">CBS 11721</strain>
    </source>
</reference>
<evidence type="ECO:0000256" key="13">
    <source>
        <dbReference type="PIRSR" id="PIRSR000382-3"/>
    </source>
</evidence>
<keyword evidence="17" id="KW-1185">Reference proteome</keyword>
<feature type="binding site" evidence="11">
    <location>
        <position position="610"/>
    </location>
    <ligand>
        <name>L-methionine</name>
        <dbReference type="ChEBI" id="CHEBI:57844"/>
    </ligand>
</feature>
<feature type="binding site" evidence="11">
    <location>
        <begin position="442"/>
        <end position="444"/>
    </location>
    <ligand>
        <name>L-homocysteine</name>
        <dbReference type="ChEBI" id="CHEBI:58199"/>
    </ligand>
</feature>
<evidence type="ECO:0000256" key="1">
    <source>
        <dbReference type="ARBA" id="ARBA00002777"/>
    </source>
</evidence>
<evidence type="ECO:0000256" key="9">
    <source>
        <dbReference type="ARBA" id="ARBA00022833"/>
    </source>
</evidence>
<evidence type="ECO:0000256" key="12">
    <source>
        <dbReference type="PIRSR" id="PIRSR000382-2"/>
    </source>
</evidence>
<keyword evidence="9 12" id="KW-0862">Zinc</keyword>
<dbReference type="InterPro" id="IPR013215">
    <property type="entry name" value="Cbl-indep_Met_Synth_N"/>
</dbReference>